<keyword evidence="2" id="KW-1185">Reference proteome</keyword>
<reference evidence="1 2" key="1">
    <citation type="journal article" date="2017" name="Elife">
        <title>Extensive horizontal gene transfer in cheese-associated bacteria.</title>
        <authorList>
            <person name="Bonham K.S."/>
            <person name="Wolfe B.E."/>
            <person name="Dutton R.J."/>
        </authorList>
    </citation>
    <scope>NUCLEOTIDE SEQUENCE [LARGE SCALE GENOMIC DNA]</scope>
    <source>
        <strain evidence="1 2">341_9</strain>
    </source>
</reference>
<dbReference type="AlphaFoldDB" id="A0A2A3YMW7"/>
<dbReference type="EMBL" id="NRGR01000005">
    <property type="protein sequence ID" value="PCC40657.1"/>
    <property type="molecule type" value="Genomic_DNA"/>
</dbReference>
<proteinExistence type="predicted"/>
<comment type="caution">
    <text evidence="1">The sequence shown here is derived from an EMBL/GenBank/DDBJ whole genome shotgun (WGS) entry which is preliminary data.</text>
</comment>
<name>A0A2A3YMW7_9MICO</name>
<sequence>MRSVLSADLSTFAGRQLAVPLPDDWVSTGLVMERLGLTQSLATQLMVSELAGDLAAREPAADAPEQKWVIRAGRKLLMPRHGLDLLTRVPLANEDPGPYINVRLGPGTLTDRPEDPRRYLGFHRAFTAQERYDAATEWWYFKRTEEWIGRPFVASLAGFVTLAGRIERVTHHPTREVVSFEIDTADEHALRAFSGARIPVHPGGPALKIQPRST</sequence>
<gene>
    <name evidence="1" type="ORF">CIK66_02490</name>
</gene>
<dbReference type="Proteomes" id="UP000218598">
    <property type="component" value="Unassembled WGS sequence"/>
</dbReference>
<protein>
    <submittedName>
        <fullName evidence="1">Uncharacterized protein</fullName>
    </submittedName>
</protein>
<evidence type="ECO:0000313" key="2">
    <source>
        <dbReference type="Proteomes" id="UP000218598"/>
    </source>
</evidence>
<accession>A0A2A3YMW7</accession>
<evidence type="ECO:0000313" key="1">
    <source>
        <dbReference type="EMBL" id="PCC40657.1"/>
    </source>
</evidence>
<organism evidence="1 2">
    <name type="scientific">Brachybacterium alimentarium</name>
    <dbReference type="NCBI Taxonomy" id="47845"/>
    <lineage>
        <taxon>Bacteria</taxon>
        <taxon>Bacillati</taxon>
        <taxon>Actinomycetota</taxon>
        <taxon>Actinomycetes</taxon>
        <taxon>Micrococcales</taxon>
        <taxon>Dermabacteraceae</taxon>
        <taxon>Brachybacterium</taxon>
    </lineage>
</organism>